<accession>A0A813K7A4</accession>
<dbReference type="AlphaFoldDB" id="A0A813K7A4"/>
<protein>
    <submittedName>
        <fullName evidence="1">Uncharacterized protein</fullName>
    </submittedName>
</protein>
<evidence type="ECO:0000313" key="2">
    <source>
        <dbReference type="Proteomes" id="UP000626109"/>
    </source>
</evidence>
<sequence length="173" mass="18506">MTGRSCAAGITTPQCVAHPECAGRNGTATHTKSLCCATCLLAWQKKSQALDQLVSQKSWRSAVSISEDSSKFIQSSLVHLLAAKFEKVPSADLPAAFHAISIQKEVMGVSVLRGQLDRLLRAKCFLCPTCKEWQANDIQKLCGSHHDPQCVAHPGCAGRNGTATHTKSLCCAT</sequence>
<organism evidence="1 2">
    <name type="scientific">Polarella glacialis</name>
    <name type="common">Dinoflagellate</name>
    <dbReference type="NCBI Taxonomy" id="89957"/>
    <lineage>
        <taxon>Eukaryota</taxon>
        <taxon>Sar</taxon>
        <taxon>Alveolata</taxon>
        <taxon>Dinophyceae</taxon>
        <taxon>Suessiales</taxon>
        <taxon>Suessiaceae</taxon>
        <taxon>Polarella</taxon>
    </lineage>
</organism>
<proteinExistence type="predicted"/>
<name>A0A813K7A4_POLGL</name>
<reference evidence="1" key="1">
    <citation type="submission" date="2021-02" db="EMBL/GenBank/DDBJ databases">
        <authorList>
            <person name="Dougan E. K."/>
            <person name="Rhodes N."/>
            <person name="Thang M."/>
            <person name="Chan C."/>
        </authorList>
    </citation>
    <scope>NUCLEOTIDE SEQUENCE</scope>
</reference>
<gene>
    <name evidence="1" type="ORF">PGLA2088_LOCUS29617</name>
</gene>
<dbReference type="EMBL" id="CAJNNW010028407">
    <property type="protein sequence ID" value="CAE8695962.1"/>
    <property type="molecule type" value="Genomic_DNA"/>
</dbReference>
<comment type="caution">
    <text evidence="1">The sequence shown here is derived from an EMBL/GenBank/DDBJ whole genome shotgun (WGS) entry which is preliminary data.</text>
</comment>
<evidence type="ECO:0000313" key="1">
    <source>
        <dbReference type="EMBL" id="CAE8695962.1"/>
    </source>
</evidence>
<dbReference type="Proteomes" id="UP000626109">
    <property type="component" value="Unassembled WGS sequence"/>
</dbReference>